<organism evidence="3 4">
    <name type="scientific">Digitaria exilis</name>
    <dbReference type="NCBI Taxonomy" id="1010633"/>
    <lineage>
        <taxon>Eukaryota</taxon>
        <taxon>Viridiplantae</taxon>
        <taxon>Streptophyta</taxon>
        <taxon>Embryophyta</taxon>
        <taxon>Tracheophyta</taxon>
        <taxon>Spermatophyta</taxon>
        <taxon>Magnoliopsida</taxon>
        <taxon>Liliopsida</taxon>
        <taxon>Poales</taxon>
        <taxon>Poaceae</taxon>
        <taxon>PACMAD clade</taxon>
        <taxon>Panicoideae</taxon>
        <taxon>Panicodae</taxon>
        <taxon>Paniceae</taxon>
        <taxon>Anthephorinae</taxon>
        <taxon>Digitaria</taxon>
    </lineage>
</organism>
<dbReference type="EMBL" id="JACEFO010002272">
    <property type="protein sequence ID" value="KAF8669155.1"/>
    <property type="molecule type" value="Genomic_DNA"/>
</dbReference>
<evidence type="ECO:0000313" key="4">
    <source>
        <dbReference type="Proteomes" id="UP000636709"/>
    </source>
</evidence>
<feature type="signal peptide" evidence="2">
    <location>
        <begin position="1"/>
        <end position="25"/>
    </location>
</feature>
<keyword evidence="2" id="KW-0732">Signal</keyword>
<keyword evidence="4" id="KW-1185">Reference proteome</keyword>
<feature type="region of interest" description="Disordered" evidence="1">
    <location>
        <begin position="55"/>
        <end position="78"/>
    </location>
</feature>
<gene>
    <name evidence="3" type="ORF">HU200_051482</name>
</gene>
<dbReference type="Proteomes" id="UP000636709">
    <property type="component" value="Unassembled WGS sequence"/>
</dbReference>
<evidence type="ECO:0000313" key="3">
    <source>
        <dbReference type="EMBL" id="KAF8669155.1"/>
    </source>
</evidence>
<dbReference type="AlphaFoldDB" id="A0A835B0B4"/>
<sequence length="106" mass="11071">MAMATVVRLTTGLLVLALLPTPVAGKGPWQRCGSTGKYTANSMYKANLTRLAKELPKNASSTSRQRSSRRAALAPSRTSCTRCSLSSPGPDVAAVCTATGAAFRAR</sequence>
<name>A0A835B0B4_9POAL</name>
<feature type="compositionally biased region" description="Low complexity" evidence="1">
    <location>
        <begin position="59"/>
        <end position="78"/>
    </location>
</feature>
<reference evidence="3" key="1">
    <citation type="submission" date="2020-07" db="EMBL/GenBank/DDBJ databases">
        <title>Genome sequence and genetic diversity analysis of an under-domesticated orphan crop, white fonio (Digitaria exilis).</title>
        <authorList>
            <person name="Bennetzen J.L."/>
            <person name="Chen S."/>
            <person name="Ma X."/>
            <person name="Wang X."/>
            <person name="Yssel A.E.J."/>
            <person name="Chaluvadi S.R."/>
            <person name="Johnson M."/>
            <person name="Gangashetty P."/>
            <person name="Hamidou F."/>
            <person name="Sanogo M.D."/>
            <person name="Zwaenepoel A."/>
            <person name="Wallace J."/>
            <person name="Van De Peer Y."/>
            <person name="Van Deynze A."/>
        </authorList>
    </citation>
    <scope>NUCLEOTIDE SEQUENCE</scope>
    <source>
        <tissue evidence="3">Leaves</tissue>
    </source>
</reference>
<proteinExistence type="predicted"/>
<evidence type="ECO:0000256" key="1">
    <source>
        <dbReference type="SAM" id="MobiDB-lite"/>
    </source>
</evidence>
<evidence type="ECO:0000256" key="2">
    <source>
        <dbReference type="SAM" id="SignalP"/>
    </source>
</evidence>
<accession>A0A835B0B4</accession>
<comment type="caution">
    <text evidence="3">The sequence shown here is derived from an EMBL/GenBank/DDBJ whole genome shotgun (WGS) entry which is preliminary data.</text>
</comment>
<feature type="chain" id="PRO_5032364888" evidence="2">
    <location>
        <begin position="26"/>
        <end position="106"/>
    </location>
</feature>
<protein>
    <submittedName>
        <fullName evidence="3">Uncharacterized protein</fullName>
    </submittedName>
</protein>